<sequence length="503" mass="53002">MSGTAPRHTSPAPDLGGLPAALATGSPDKVVLADPAGPVSRAGLARLTAAAAGWLADRGVRRGDRVLVRASADRVTVATLFGCLRIGAVFVPYGTDTTPYQLDHLLADADPALLLTGDPSDLDRAPDVRGATHEEVAAEAATAPDAPDARVEPDDLALLLYTSGSTARPKAVMCTHAQVSFAARAVASAVRYDADDVVFCRLPLSFDYGLYQTFLTLLAGGTLVLSDASRDSRLLVDLAAHGVTVVPVVPSLAMMLLRLARRRAGAPALPRLRLFTNTGEHLSPGTAAELRRVFPGAGVQLMFGTTECKRTTVLEVDGDLDRPGSVGRPLPGTGVRVVDRDGRELPPGRTGEITVRGPHLMAGYWRAPELTAQRYRVDAAGERFLLTGDYGHLDADGYLYFEGRRDHLFKSRGVRTSAVEIEEAAATLSAVTQAAVLPPTPERGAVLCAVASTTPEDVLTGLRQRLGPAKTPADCRVVDSLPLTGNGKVDRRALRLLVDGGAE</sequence>
<accession>A0ABS2SDZ9</accession>
<dbReference type="RefSeq" id="WP_204845041.1">
    <property type="nucleotide sequence ID" value="NZ_JAFBCL010000001.1"/>
</dbReference>
<feature type="compositionally biased region" description="Low complexity" evidence="1">
    <location>
        <begin position="11"/>
        <end position="20"/>
    </location>
</feature>
<dbReference type="Gene3D" id="3.40.50.12780">
    <property type="entry name" value="N-terminal domain of ligase-like"/>
    <property type="match status" value="1"/>
</dbReference>
<organism evidence="4 5">
    <name type="scientific">Saccharothrix algeriensis</name>
    <dbReference type="NCBI Taxonomy" id="173560"/>
    <lineage>
        <taxon>Bacteria</taxon>
        <taxon>Bacillati</taxon>
        <taxon>Actinomycetota</taxon>
        <taxon>Actinomycetes</taxon>
        <taxon>Pseudonocardiales</taxon>
        <taxon>Pseudonocardiaceae</taxon>
        <taxon>Saccharothrix</taxon>
    </lineage>
</organism>
<keyword evidence="5" id="KW-1185">Reference proteome</keyword>
<dbReference type="PANTHER" id="PTHR43767">
    <property type="entry name" value="LONG-CHAIN-FATTY-ACID--COA LIGASE"/>
    <property type="match status" value="1"/>
</dbReference>
<dbReference type="InterPro" id="IPR045851">
    <property type="entry name" value="AMP-bd_C_sf"/>
</dbReference>
<gene>
    <name evidence="4" type="ORF">JOE68_005329</name>
</gene>
<dbReference type="Gene3D" id="3.30.300.30">
    <property type="match status" value="1"/>
</dbReference>
<evidence type="ECO:0000313" key="4">
    <source>
        <dbReference type="EMBL" id="MBM7814464.1"/>
    </source>
</evidence>
<dbReference type="Pfam" id="PF00501">
    <property type="entry name" value="AMP-binding"/>
    <property type="match status" value="1"/>
</dbReference>
<reference evidence="4 5" key="1">
    <citation type="submission" date="2021-01" db="EMBL/GenBank/DDBJ databases">
        <title>Sequencing the genomes of 1000 actinobacteria strains.</title>
        <authorList>
            <person name="Klenk H.-P."/>
        </authorList>
    </citation>
    <scope>NUCLEOTIDE SEQUENCE [LARGE SCALE GENOMIC DNA]</scope>
    <source>
        <strain evidence="4 5">DSM 44581</strain>
    </source>
</reference>
<protein>
    <submittedName>
        <fullName evidence="4">Amino acid adenylation domain-containing protein</fullName>
    </submittedName>
</protein>
<feature type="region of interest" description="Disordered" evidence="1">
    <location>
        <begin position="1"/>
        <end position="20"/>
    </location>
</feature>
<evidence type="ECO:0000256" key="1">
    <source>
        <dbReference type="SAM" id="MobiDB-lite"/>
    </source>
</evidence>
<dbReference type="SUPFAM" id="SSF56801">
    <property type="entry name" value="Acetyl-CoA synthetase-like"/>
    <property type="match status" value="1"/>
</dbReference>
<proteinExistence type="predicted"/>
<evidence type="ECO:0000259" key="3">
    <source>
        <dbReference type="Pfam" id="PF13193"/>
    </source>
</evidence>
<dbReference type="InterPro" id="IPR042099">
    <property type="entry name" value="ANL_N_sf"/>
</dbReference>
<dbReference type="InterPro" id="IPR000873">
    <property type="entry name" value="AMP-dep_synth/lig_dom"/>
</dbReference>
<feature type="domain" description="AMP-binding enzyme C-terminal" evidence="3">
    <location>
        <begin position="420"/>
        <end position="488"/>
    </location>
</feature>
<dbReference type="PANTHER" id="PTHR43767:SF10">
    <property type="entry name" value="SURFACTIN SYNTHASE SUBUNIT 1"/>
    <property type="match status" value="1"/>
</dbReference>
<dbReference type="InterPro" id="IPR025110">
    <property type="entry name" value="AMP-bd_C"/>
</dbReference>
<dbReference type="Pfam" id="PF13193">
    <property type="entry name" value="AMP-binding_C"/>
    <property type="match status" value="1"/>
</dbReference>
<dbReference type="InterPro" id="IPR050237">
    <property type="entry name" value="ATP-dep_AMP-bd_enzyme"/>
</dbReference>
<evidence type="ECO:0000313" key="5">
    <source>
        <dbReference type="Proteomes" id="UP001195724"/>
    </source>
</evidence>
<name>A0ABS2SDZ9_9PSEU</name>
<dbReference type="Proteomes" id="UP001195724">
    <property type="component" value="Unassembled WGS sequence"/>
</dbReference>
<comment type="caution">
    <text evidence="4">The sequence shown here is derived from an EMBL/GenBank/DDBJ whole genome shotgun (WGS) entry which is preliminary data.</text>
</comment>
<evidence type="ECO:0000259" key="2">
    <source>
        <dbReference type="Pfam" id="PF00501"/>
    </source>
</evidence>
<dbReference type="EMBL" id="JAFBCL010000001">
    <property type="protein sequence ID" value="MBM7814464.1"/>
    <property type="molecule type" value="Genomic_DNA"/>
</dbReference>
<feature type="domain" description="AMP-dependent synthetase/ligase" evidence="2">
    <location>
        <begin position="23"/>
        <end position="365"/>
    </location>
</feature>